<sequence length="216" mass="25331">MQLIQIALFRAQNCFNSVSINIDESELFNFNLTYDSACEDRVENWTTMSIQVQIERSDLQINCQYSDQVFTDLIQISCDCDESDEICLEYKAGLLEEFADGNVEELITEQIHSFNYIIGLQVYNDVDRLIYNQILDIDFTMSQEFNYNYLFLIVLVFFFPLSMYLIYKYTKNIINKCQQLKQKITDQVVICTPENSSCSRTFIVTADEKPIFELIL</sequence>
<name>A0ABP1HDF0_9EUKA</name>
<comment type="caution">
    <text evidence="2">The sequence shown here is derived from an EMBL/GenBank/DDBJ whole genome shotgun (WGS) entry which is preliminary data.</text>
</comment>
<keyword evidence="3" id="KW-1185">Reference proteome</keyword>
<dbReference type="Proteomes" id="UP001642409">
    <property type="component" value="Unassembled WGS sequence"/>
</dbReference>
<feature type="transmembrane region" description="Helical" evidence="1">
    <location>
        <begin position="147"/>
        <end position="167"/>
    </location>
</feature>
<keyword evidence="1" id="KW-0812">Transmembrane</keyword>
<evidence type="ECO:0000256" key="1">
    <source>
        <dbReference type="SAM" id="Phobius"/>
    </source>
</evidence>
<organism evidence="2 3">
    <name type="scientific">Hexamita inflata</name>
    <dbReference type="NCBI Taxonomy" id="28002"/>
    <lineage>
        <taxon>Eukaryota</taxon>
        <taxon>Metamonada</taxon>
        <taxon>Diplomonadida</taxon>
        <taxon>Hexamitidae</taxon>
        <taxon>Hexamitinae</taxon>
        <taxon>Hexamita</taxon>
    </lineage>
</organism>
<evidence type="ECO:0000313" key="2">
    <source>
        <dbReference type="EMBL" id="CAL5991817.1"/>
    </source>
</evidence>
<gene>
    <name evidence="2" type="ORF">HINF_LOCUS12275</name>
</gene>
<protein>
    <submittedName>
        <fullName evidence="2">Hypothetical_protein</fullName>
    </submittedName>
</protein>
<reference evidence="2 3" key="1">
    <citation type="submission" date="2024-07" db="EMBL/GenBank/DDBJ databases">
        <authorList>
            <person name="Akdeniz Z."/>
        </authorList>
    </citation>
    <scope>NUCLEOTIDE SEQUENCE [LARGE SCALE GENOMIC DNA]</scope>
</reference>
<evidence type="ECO:0000313" key="3">
    <source>
        <dbReference type="Proteomes" id="UP001642409"/>
    </source>
</evidence>
<dbReference type="EMBL" id="CAXDID020000028">
    <property type="protein sequence ID" value="CAL5991817.1"/>
    <property type="molecule type" value="Genomic_DNA"/>
</dbReference>
<proteinExistence type="predicted"/>
<keyword evidence="1" id="KW-1133">Transmembrane helix</keyword>
<accession>A0ABP1HDF0</accession>
<keyword evidence="1" id="KW-0472">Membrane</keyword>